<protein>
    <submittedName>
        <fullName evidence="1">Uncharacterized protein</fullName>
    </submittedName>
</protein>
<sequence length="264" mass="29914">MSAYAIVLVLLCFVLWWGTQVVYKDGMLRIRGILRLLGTGLLVCDKPVIFVPGIKESMLTDSFGRVLWLKLASCFKKTDPLIFREGETTNTVGVLDRLTFFPILLEYKPCFRFMRRLALGKNGYVFGYDWRDYPDAIASRLGELVNRVIEETGEKPSLVAHSFGGLIAHSVAKEQPEKIDKLVYVSVPFRPGVNFFKDIHKGRKVGLNKDILSKEAIFSHPSSFALVPQRGSGNWSGKELMDAKTWEENKWSVFADREVDLVAF</sequence>
<organism evidence="1 2">
    <name type="scientific">Candidatus Vogelbacteria bacterium CG10_big_fil_rev_8_21_14_0_10_45_14</name>
    <dbReference type="NCBI Taxonomy" id="1975042"/>
    <lineage>
        <taxon>Bacteria</taxon>
        <taxon>Candidatus Vogeliibacteriota</taxon>
    </lineage>
</organism>
<dbReference type="Proteomes" id="UP000230833">
    <property type="component" value="Unassembled WGS sequence"/>
</dbReference>
<reference evidence="1 2" key="1">
    <citation type="submission" date="2017-09" db="EMBL/GenBank/DDBJ databases">
        <title>Depth-based differentiation of microbial function through sediment-hosted aquifers and enrichment of novel symbionts in the deep terrestrial subsurface.</title>
        <authorList>
            <person name="Probst A.J."/>
            <person name="Ladd B."/>
            <person name="Jarett J.K."/>
            <person name="Geller-Mcgrath D.E."/>
            <person name="Sieber C.M."/>
            <person name="Emerson J.B."/>
            <person name="Anantharaman K."/>
            <person name="Thomas B.C."/>
            <person name="Malmstrom R."/>
            <person name="Stieglmeier M."/>
            <person name="Klingl A."/>
            <person name="Woyke T."/>
            <person name="Ryan C.M."/>
            <person name="Banfield J.F."/>
        </authorList>
    </citation>
    <scope>NUCLEOTIDE SEQUENCE [LARGE SCALE GENOMIC DNA]</scope>
    <source>
        <strain evidence="1">CG10_big_fil_rev_8_21_14_0_10_45_14</strain>
    </source>
</reference>
<comment type="caution">
    <text evidence="1">The sequence shown here is derived from an EMBL/GenBank/DDBJ whole genome shotgun (WGS) entry which is preliminary data.</text>
</comment>
<evidence type="ECO:0000313" key="2">
    <source>
        <dbReference type="Proteomes" id="UP000230833"/>
    </source>
</evidence>
<dbReference type="SUPFAM" id="SSF53474">
    <property type="entry name" value="alpha/beta-Hydrolases"/>
    <property type="match status" value="1"/>
</dbReference>
<proteinExistence type="predicted"/>
<dbReference type="EMBL" id="PCYL01000009">
    <property type="protein sequence ID" value="PIR47068.1"/>
    <property type="molecule type" value="Genomic_DNA"/>
</dbReference>
<dbReference type="Gene3D" id="3.40.50.1820">
    <property type="entry name" value="alpha/beta hydrolase"/>
    <property type="match status" value="1"/>
</dbReference>
<evidence type="ECO:0000313" key="1">
    <source>
        <dbReference type="EMBL" id="PIR47068.1"/>
    </source>
</evidence>
<gene>
    <name evidence="1" type="ORF">COV07_00885</name>
</gene>
<dbReference type="InterPro" id="IPR029058">
    <property type="entry name" value="AB_hydrolase_fold"/>
</dbReference>
<accession>A0A2H0RKP9</accession>
<dbReference type="AlphaFoldDB" id="A0A2H0RKP9"/>
<name>A0A2H0RKP9_9BACT</name>